<evidence type="ECO:0000313" key="2">
    <source>
        <dbReference type="EMBL" id="KAJ6047770.1"/>
    </source>
</evidence>
<gene>
    <name evidence="2" type="ORF">N7460_003917</name>
</gene>
<reference evidence="2" key="2">
    <citation type="submission" date="2023-01" db="EMBL/GenBank/DDBJ databases">
        <authorList>
            <person name="Petersen C."/>
        </authorList>
    </citation>
    <scope>NUCLEOTIDE SEQUENCE</scope>
    <source>
        <strain evidence="2">IBT 15450</strain>
    </source>
</reference>
<comment type="caution">
    <text evidence="2">The sequence shown here is derived from an EMBL/GenBank/DDBJ whole genome shotgun (WGS) entry which is preliminary data.</text>
</comment>
<keyword evidence="3" id="KW-1185">Reference proteome</keyword>
<organism evidence="2 3">
    <name type="scientific">Penicillium canescens</name>
    <dbReference type="NCBI Taxonomy" id="5083"/>
    <lineage>
        <taxon>Eukaryota</taxon>
        <taxon>Fungi</taxon>
        <taxon>Dikarya</taxon>
        <taxon>Ascomycota</taxon>
        <taxon>Pezizomycotina</taxon>
        <taxon>Eurotiomycetes</taxon>
        <taxon>Eurotiomycetidae</taxon>
        <taxon>Eurotiales</taxon>
        <taxon>Aspergillaceae</taxon>
        <taxon>Penicillium</taxon>
    </lineage>
</organism>
<evidence type="ECO:0000259" key="1">
    <source>
        <dbReference type="Pfam" id="PF24969"/>
    </source>
</evidence>
<dbReference type="Proteomes" id="UP001219568">
    <property type="component" value="Unassembled WGS sequence"/>
</dbReference>
<dbReference type="Pfam" id="PF24969">
    <property type="entry name" value="LRR_15"/>
    <property type="match status" value="1"/>
</dbReference>
<dbReference type="AlphaFoldDB" id="A0AAD6IHW0"/>
<dbReference type="InterPro" id="IPR036047">
    <property type="entry name" value="F-box-like_dom_sf"/>
</dbReference>
<dbReference type="EMBL" id="JAQJZL010000003">
    <property type="protein sequence ID" value="KAJ6047770.1"/>
    <property type="molecule type" value="Genomic_DNA"/>
</dbReference>
<dbReference type="InterPro" id="IPR056867">
    <property type="entry name" value="LRR_15"/>
</dbReference>
<name>A0AAD6IHW0_PENCN</name>
<reference evidence="2" key="1">
    <citation type="journal article" date="2023" name="IMA Fungus">
        <title>Comparative genomic study of the Penicillium genus elucidates a diverse pangenome and 15 lateral gene transfer events.</title>
        <authorList>
            <person name="Petersen C."/>
            <person name="Sorensen T."/>
            <person name="Nielsen M.R."/>
            <person name="Sondergaard T.E."/>
            <person name="Sorensen J.L."/>
            <person name="Fitzpatrick D.A."/>
            <person name="Frisvad J.C."/>
            <person name="Nielsen K.L."/>
        </authorList>
    </citation>
    <scope>NUCLEOTIDE SEQUENCE</scope>
    <source>
        <strain evidence="2">IBT 15450</strain>
    </source>
</reference>
<accession>A0AAD6IHW0</accession>
<sequence>MASLTLTTPAEIWRMVFACLSPSDLWAVSLTNRDFRTLAKPFLYAHIEWTWTVSQTPPIAQFLQCIMQKPEVTSLVQELILGGDTFDDYEWHNSKYKSPKLQVCEDLTNQLVEYIESIHVLHTEEWIQELRAGSMDAFATLLISQLPKLKCLHLGKNFTRESRLMSMMFCSALCKESESRDRHISSFAHLQDVSAQCPDLDFNIRRYTDFRNTAGVLSFFYLPSIERLSLSIDNPTSFTWTGKCPPNPSKLTSLDLTMVREGHLGQLLSVTRGLRKLKWYWIYRPDIADNFVTDTIDLDQIARDLNHIQDTLTDLTIEAGSCGWPGDLYRPPLHFNGSFNLSALHMLERIKIPLPFVLGFSPSTSNTVHLGEALPKSLEWLTITDDLRFQEEWEWDLDTSHLVGVVRSWLQDWRLFTPRLRGFCLSGEDKKQDWQDEMLDGLEDLALEFEVQIQITGKGYIEVFG</sequence>
<evidence type="ECO:0000313" key="3">
    <source>
        <dbReference type="Proteomes" id="UP001219568"/>
    </source>
</evidence>
<feature type="domain" description="Leucine-rich repeat" evidence="1">
    <location>
        <begin position="60"/>
        <end position="182"/>
    </location>
</feature>
<dbReference type="SUPFAM" id="SSF81383">
    <property type="entry name" value="F-box domain"/>
    <property type="match status" value="1"/>
</dbReference>
<proteinExistence type="predicted"/>
<protein>
    <recommendedName>
        <fullName evidence="1">Leucine-rich repeat domain-containing protein</fullName>
    </recommendedName>
</protein>